<dbReference type="GO" id="GO:0004386">
    <property type="term" value="F:helicase activity"/>
    <property type="evidence" value="ECO:0007669"/>
    <property type="project" value="UniProtKB-KW"/>
</dbReference>
<keyword evidence="2" id="KW-0067">ATP-binding</keyword>
<dbReference type="Proteomes" id="UP000008953">
    <property type="component" value="Chromosome"/>
</dbReference>
<keyword evidence="2" id="KW-0378">Hydrolase</keyword>
<evidence type="ECO:0000313" key="2">
    <source>
        <dbReference type="EMBL" id="CBL14012.1"/>
    </source>
</evidence>
<accession>D4L322</accession>
<dbReference type="InterPro" id="IPR027417">
    <property type="entry name" value="P-loop_NTPase"/>
</dbReference>
<sequence>MAIKAGQLKERADYQTYILEMLREENGYQVRPSTTYDPGYGMDVELLFSFLQATQPDALARLEKLYGDRMRQTILNYINNEVNKKSRSLLDVLKHGVEFDNGVSLTLMYRKPATTFNQKAEALYQQNVLSVMEEVWHKEGERIDLVIFLNGIAIFTFELKCNTSGQNYEDAIRQYKFERDYKTRLLKFKAGCLAHFAMDLNEVYMCTNLRGKSSFFLPFNKGCGVGIHSGKGNPHNENGINVSYMWEDILKKDTVLYLIDKIIFLQKETKKAPDTGKRVTKETLIFPRYHQFNAVRKLVADVVEHHSEKNYLIEHSAGSGKTNTIAWLAHRLASLHDRENKVIFDTVCIITDRIVVDRQLQNAVLSLDHKDGLIKVMDEKCTSKDLADALNGNTKIIVTTIHKFMYIQELVQELKSKTFAVIIDEAHSSTAGTAMEAVTYALSESRKLSEATPVDVSEEEKSMGDIIEDEIARSGKQPNVSMIAFTATPKPTTLQLFGCLNEEGKKVAFDLYSMKQAIEEGFILDVLQNYVTYKTYFEINKAIEDDPELETIAAKRKIAKYIELHDTNIAQKVEIIIEHFKNRIMQELGGKAKAMVITSSRQAAVKYRNEFETYISKHGYTGIRALVAFSGKVSLDGHEYTEAVMNGIKEEDLPEVFDSNSYQVLLVANKYQTGFDQPKLCAMYVDKRLRGVNAVQTLSRLNRICAPYDKKTFVLDFKNEYEDIQASFAPFYTETILNETITPSDIRTVEAQVDQYNFLDIDDIEEFNGYLYQDKRTSKEKARMWALLDKSLQIINRHPELEKLEIRATIKRFLRFYSFLIQATCFESVDLHKKYNFLSYLVKEIEVGSGGNDFDIADKITASNFRQKKTGEKTHEIESGTEVSLPTPNEVFMDESVKKKLSEIIDEINAAYNKNFDVDVASKSALQMRDILLKNGHLRDSARNNSLKDFRFAYFDAVQDALIAGYEQNQDFFALLLDNDEKKRELMQVFLEDVYKNLRGDSVDVKRCSNPENIIHVSNATKQGASQEIALQLGCEIDVSQTFVDFLEEVHPSTEVYNRSLRLPESKPGVMQFMAVIHTVNINISKIALDVLSFLLGLVPILGDIYGVTELANEVKSSISKLSDQEKAMIILLRALSSNGKERLDIVNIRRVFRKYSKANSLLHSEAELNNVLNALDEKGLIEIKMESINVIK</sequence>
<dbReference type="Gene3D" id="3.40.50.300">
    <property type="entry name" value="P-loop containing nucleotide triphosphate hydrolases"/>
    <property type="match status" value="2"/>
</dbReference>
<gene>
    <name evidence="2" type="ORF">RO1_37770</name>
</gene>
<dbReference type="InterPro" id="IPR014001">
    <property type="entry name" value="Helicase_ATP-bd"/>
</dbReference>
<dbReference type="GO" id="GO:0003677">
    <property type="term" value="F:DNA binding"/>
    <property type="evidence" value="ECO:0007669"/>
    <property type="project" value="UniProtKB-KW"/>
</dbReference>
<evidence type="ECO:0000259" key="1">
    <source>
        <dbReference type="PROSITE" id="PS51192"/>
    </source>
</evidence>
<keyword evidence="2" id="KW-0547">Nucleotide-binding</keyword>
<dbReference type="REBASE" id="32053">
    <property type="entry name" value="Rin6ORF37750P"/>
</dbReference>
<evidence type="ECO:0000313" key="3">
    <source>
        <dbReference type="Proteomes" id="UP000008953"/>
    </source>
</evidence>
<dbReference type="RefSeq" id="WP_015522192.1">
    <property type="nucleotide sequence ID" value="NC_021012.1"/>
</dbReference>
<dbReference type="GO" id="GO:0009035">
    <property type="term" value="F:type I site-specific deoxyribonuclease activity"/>
    <property type="evidence" value="ECO:0007669"/>
    <property type="project" value="UniProtKB-EC"/>
</dbReference>
<dbReference type="AlphaFoldDB" id="D4L322"/>
<dbReference type="EMBL" id="FP929050">
    <property type="protein sequence ID" value="CBL14012.1"/>
    <property type="molecule type" value="Genomic_DNA"/>
</dbReference>
<dbReference type="HOGENOM" id="CLU_010804_0_0_9"/>
<dbReference type="InterPro" id="IPR055180">
    <property type="entry name" value="HsdR_RecA-like_helicase_dom_2"/>
</dbReference>
<dbReference type="GO" id="GO:0005524">
    <property type="term" value="F:ATP binding"/>
    <property type="evidence" value="ECO:0007669"/>
    <property type="project" value="UniProtKB-KW"/>
</dbReference>
<dbReference type="PROSITE" id="PS51192">
    <property type="entry name" value="HELICASE_ATP_BIND_1"/>
    <property type="match status" value="1"/>
</dbReference>
<protein>
    <submittedName>
        <fullName evidence="2">Type I site-specific restriction-modification system, R (Restriction) subunit and related helicases</fullName>
        <ecNumber evidence="2">3.1.21.3</ecNumber>
    </submittedName>
</protein>
<dbReference type="InterPro" id="IPR040980">
    <property type="entry name" value="SWI2_SNF2"/>
</dbReference>
<dbReference type="PANTHER" id="PTHR42927">
    <property type="entry name" value="HELICASE SUPERFAMILY 1 AND 2 DOMAIN-CONTAINING PROTEIN"/>
    <property type="match status" value="1"/>
</dbReference>
<dbReference type="PANTHER" id="PTHR42927:SF1">
    <property type="entry name" value="HELICASE SUPERFAMILY 1 AND 2 DOMAIN-CONTAINING PROTEIN"/>
    <property type="match status" value="1"/>
</dbReference>
<dbReference type="InterPro" id="IPR007409">
    <property type="entry name" value="Restrct_endonuc_type1_HsdR_N"/>
</dbReference>
<name>D4L322_9FIRM</name>
<feature type="domain" description="Helicase ATP-binding" evidence="1">
    <location>
        <begin position="302"/>
        <end position="507"/>
    </location>
</feature>
<dbReference type="EC" id="3.1.21.3" evidence="2"/>
<dbReference type="PATRIC" id="fig|718255.3.peg.1135"/>
<dbReference type="KEGG" id="rix:RO1_37770"/>
<dbReference type="Gene3D" id="3.90.1570.50">
    <property type="match status" value="1"/>
</dbReference>
<dbReference type="SUPFAM" id="SSF52540">
    <property type="entry name" value="P-loop containing nucleoside triphosphate hydrolases"/>
    <property type="match status" value="1"/>
</dbReference>
<dbReference type="Pfam" id="PF22679">
    <property type="entry name" value="T1R_D3-like"/>
    <property type="match status" value="1"/>
</dbReference>
<reference evidence="2 3" key="2">
    <citation type="submission" date="2010-03" db="EMBL/GenBank/DDBJ databases">
        <authorList>
            <person name="Pajon A."/>
        </authorList>
    </citation>
    <scope>NUCLEOTIDE SEQUENCE [LARGE SCALE GENOMIC DNA]</scope>
    <source>
        <strain evidence="2 3">XB6B4</strain>
    </source>
</reference>
<dbReference type="GO" id="GO:0009307">
    <property type="term" value="P:DNA restriction-modification system"/>
    <property type="evidence" value="ECO:0007669"/>
    <property type="project" value="UniProtKB-KW"/>
</dbReference>
<keyword evidence="2" id="KW-0347">Helicase</keyword>
<dbReference type="SMART" id="SM00487">
    <property type="entry name" value="DEXDc"/>
    <property type="match status" value="1"/>
</dbReference>
<proteinExistence type="predicted"/>
<reference evidence="2 3" key="1">
    <citation type="submission" date="2010-03" db="EMBL/GenBank/DDBJ databases">
        <title>The genome sequence of Roseburia intestinalis XB6B4.</title>
        <authorList>
            <consortium name="metaHIT consortium -- http://www.metahit.eu/"/>
            <person name="Pajon A."/>
            <person name="Turner K."/>
            <person name="Parkhill J."/>
            <person name="Bernalier A."/>
        </authorList>
    </citation>
    <scope>NUCLEOTIDE SEQUENCE [LARGE SCALE GENOMIC DNA]</scope>
    <source>
        <strain evidence="2 3">XB6B4</strain>
    </source>
</reference>
<organism evidence="2 3">
    <name type="scientific">Roseburia intestinalis XB6B4</name>
    <dbReference type="NCBI Taxonomy" id="718255"/>
    <lineage>
        <taxon>Bacteria</taxon>
        <taxon>Bacillati</taxon>
        <taxon>Bacillota</taxon>
        <taxon>Clostridia</taxon>
        <taxon>Lachnospirales</taxon>
        <taxon>Lachnospiraceae</taxon>
        <taxon>Roseburia</taxon>
    </lineage>
</organism>
<dbReference type="Pfam" id="PF04313">
    <property type="entry name" value="HSDR_N"/>
    <property type="match status" value="1"/>
</dbReference>
<dbReference type="Pfam" id="PF18766">
    <property type="entry name" value="SWI2_SNF2"/>
    <property type="match status" value="1"/>
</dbReference>